<evidence type="ECO:0000256" key="1">
    <source>
        <dbReference type="ARBA" id="ARBA00022801"/>
    </source>
</evidence>
<dbReference type="SUPFAM" id="SSF55144">
    <property type="entry name" value="LigT-like"/>
    <property type="match status" value="1"/>
</dbReference>
<dbReference type="EMBL" id="JANUGX010000018">
    <property type="protein sequence ID" value="MCS0590576.1"/>
    <property type="molecule type" value="Genomic_DNA"/>
</dbReference>
<dbReference type="InterPro" id="IPR004175">
    <property type="entry name" value="RNA_CPDase"/>
</dbReference>
<dbReference type="InterPro" id="IPR009097">
    <property type="entry name" value="Cyclic_Pdiesterase"/>
</dbReference>
<dbReference type="Gene3D" id="3.90.1140.10">
    <property type="entry name" value="Cyclic phosphodiesterase"/>
    <property type="match status" value="1"/>
</dbReference>
<gene>
    <name evidence="2" type="primary">thpR</name>
    <name evidence="2" type="ORF">NX782_15380</name>
</gene>
<accession>A0ABT2A8P4</accession>
<dbReference type="RefSeq" id="WP_258846357.1">
    <property type="nucleotide sequence ID" value="NZ_JANUGX010000018.1"/>
</dbReference>
<dbReference type="Pfam" id="PF13563">
    <property type="entry name" value="2_5_RNA_ligase2"/>
    <property type="match status" value="1"/>
</dbReference>
<name>A0ABT2A8P4_9BURK</name>
<keyword evidence="1" id="KW-0378">Hydrolase</keyword>
<evidence type="ECO:0000313" key="2">
    <source>
        <dbReference type="EMBL" id="MCS0590576.1"/>
    </source>
</evidence>
<evidence type="ECO:0000313" key="3">
    <source>
        <dbReference type="Proteomes" id="UP001205560"/>
    </source>
</evidence>
<dbReference type="Proteomes" id="UP001205560">
    <property type="component" value="Unassembled WGS sequence"/>
</dbReference>
<comment type="caution">
    <text evidence="2">The sequence shown here is derived from an EMBL/GenBank/DDBJ whole genome shotgun (WGS) entry which is preliminary data.</text>
</comment>
<reference evidence="2 3" key="1">
    <citation type="submission" date="2022-08" db="EMBL/GenBank/DDBJ databases">
        <title>Reclassification of Massilia species as members of the genera Telluria, Duganella, Pseudoduganella, Mokoshia gen. nov. and Zemynaea gen. nov. using orthogonal and non-orthogonal genome-based approaches.</title>
        <authorList>
            <person name="Bowman J.P."/>
        </authorList>
    </citation>
    <scope>NUCLEOTIDE SEQUENCE [LARGE SCALE GENOMIC DNA]</scope>
    <source>
        <strain evidence="2 3">LMG 28164</strain>
    </source>
</reference>
<sequence length="176" mass="19469">MATSSTTTPQSTRLFLALWPDAAVREQLRAWRELWNWPRGASPVHTDKLHMTLHFLGNQPAESLPAPLDGLAVPFTPFRLQLGVAELWHNGIAVLSPQDTPQQLLDLHTALSGALPGVGLQPEQRPYRPHVTMARRAKGVAVPQNGPVIDWAVDHYTLVESKTGDGSGYTVLREYR</sequence>
<keyword evidence="3" id="KW-1185">Reference proteome</keyword>
<dbReference type="PANTHER" id="PTHR35561">
    <property type="entry name" value="RNA 2',3'-CYCLIC PHOSPHODIESTERASE"/>
    <property type="match status" value="1"/>
</dbReference>
<dbReference type="NCBIfam" id="TIGR02258">
    <property type="entry name" value="2_5_ligase"/>
    <property type="match status" value="1"/>
</dbReference>
<protein>
    <submittedName>
        <fullName evidence="2">RNA 2',3'-cyclic phosphodiesterase</fullName>
    </submittedName>
</protein>
<proteinExistence type="predicted"/>
<organism evidence="2 3">
    <name type="scientific">Massilia norwichensis</name>
    <dbReference type="NCBI Taxonomy" id="1442366"/>
    <lineage>
        <taxon>Bacteria</taxon>
        <taxon>Pseudomonadati</taxon>
        <taxon>Pseudomonadota</taxon>
        <taxon>Betaproteobacteria</taxon>
        <taxon>Burkholderiales</taxon>
        <taxon>Oxalobacteraceae</taxon>
        <taxon>Telluria group</taxon>
        <taxon>Massilia</taxon>
    </lineage>
</organism>
<dbReference type="PANTHER" id="PTHR35561:SF1">
    <property type="entry name" value="RNA 2',3'-CYCLIC PHOSPHODIESTERASE"/>
    <property type="match status" value="1"/>
</dbReference>